<reference evidence="1 2" key="1">
    <citation type="submission" date="2016-10" db="EMBL/GenBank/DDBJ databases">
        <authorList>
            <person name="de Groot N.N."/>
        </authorList>
    </citation>
    <scope>NUCLEOTIDE SEQUENCE [LARGE SCALE GENOMIC DNA]</scope>
    <source>
        <strain evidence="1 2">DSM 1041</strain>
    </source>
</reference>
<dbReference type="STRING" id="170623.SAMN04244579_03113"/>
<evidence type="ECO:0000313" key="1">
    <source>
        <dbReference type="EMBL" id="SEJ09865.1"/>
    </source>
</evidence>
<dbReference type="AlphaFoldDB" id="A0A1H6WC22"/>
<gene>
    <name evidence="1" type="ORF">SAMN04244579_03113</name>
</gene>
<dbReference type="EMBL" id="FNYO01000038">
    <property type="protein sequence ID" value="SEJ09865.1"/>
    <property type="molecule type" value="Genomic_DNA"/>
</dbReference>
<name>A0A1H6WC22_9GAMM</name>
<accession>A0A1H6WC22</accession>
<proteinExistence type="predicted"/>
<organism evidence="1 2">
    <name type="scientific">Azotobacter beijerinckii</name>
    <dbReference type="NCBI Taxonomy" id="170623"/>
    <lineage>
        <taxon>Bacteria</taxon>
        <taxon>Pseudomonadati</taxon>
        <taxon>Pseudomonadota</taxon>
        <taxon>Gammaproteobacteria</taxon>
        <taxon>Pseudomonadales</taxon>
        <taxon>Pseudomonadaceae</taxon>
        <taxon>Azotobacter</taxon>
    </lineage>
</organism>
<evidence type="ECO:0000313" key="2">
    <source>
        <dbReference type="Proteomes" id="UP000199005"/>
    </source>
</evidence>
<protein>
    <submittedName>
        <fullName evidence="1">Uncharacterized protein</fullName>
    </submittedName>
</protein>
<dbReference type="Proteomes" id="UP000199005">
    <property type="component" value="Unassembled WGS sequence"/>
</dbReference>
<dbReference type="RefSeq" id="WP_090900956.1">
    <property type="nucleotide sequence ID" value="NZ_FNYO01000038.1"/>
</dbReference>
<sequence length="124" mass="14487">MTRAKLQAAERPVFELPRIELGISEITDVRRARAALEMLVHSEPGGTVRKRAKAAWTRRQERLVLMLIGRLDRMDRRTGEKRRRFYAMARMDAALDRMHATLAVEDRAKHRRWAVRWAHAAMVS</sequence>